<dbReference type="EMBL" id="CCYD01000810">
    <property type="protein sequence ID" value="CEG43774.1"/>
    <property type="molecule type" value="Genomic_DNA"/>
</dbReference>
<reference evidence="6" key="1">
    <citation type="submission" date="2014-09" db="EMBL/GenBank/DDBJ databases">
        <authorList>
            <person name="Sharma Rahul"/>
            <person name="Thines Marco"/>
        </authorList>
    </citation>
    <scope>NUCLEOTIDE SEQUENCE [LARGE SCALE GENOMIC DNA]</scope>
</reference>
<dbReference type="GO" id="GO:0003723">
    <property type="term" value="F:RNA binding"/>
    <property type="evidence" value="ECO:0007669"/>
    <property type="project" value="UniProtKB-UniRule"/>
</dbReference>
<dbReference type="PROSITE" id="PS50102">
    <property type="entry name" value="RRM"/>
    <property type="match status" value="1"/>
</dbReference>
<keyword evidence="6" id="KW-1185">Reference proteome</keyword>
<dbReference type="Proteomes" id="UP000054928">
    <property type="component" value="Unassembled WGS sequence"/>
</dbReference>
<dbReference type="Pfam" id="PF00076">
    <property type="entry name" value="RRM_1"/>
    <property type="match status" value="1"/>
</dbReference>
<dbReference type="GO" id="GO:0005634">
    <property type="term" value="C:nucleus"/>
    <property type="evidence" value="ECO:0007669"/>
    <property type="project" value="TreeGrafter"/>
</dbReference>
<dbReference type="OrthoDB" id="443401at2759"/>
<dbReference type="AlphaFoldDB" id="A0A0P1AQN3"/>
<dbReference type="STRING" id="4781.A0A0P1AQN3"/>
<feature type="region of interest" description="Disordered" evidence="3">
    <location>
        <begin position="198"/>
        <end position="225"/>
    </location>
</feature>
<evidence type="ECO:0000313" key="6">
    <source>
        <dbReference type="Proteomes" id="UP000054928"/>
    </source>
</evidence>
<dbReference type="InterPro" id="IPR012677">
    <property type="entry name" value="Nucleotide-bd_a/b_plait_sf"/>
</dbReference>
<evidence type="ECO:0000313" key="5">
    <source>
        <dbReference type="EMBL" id="CEG43774.1"/>
    </source>
</evidence>
<accession>A0A0P1AQN3</accession>
<name>A0A0P1AQN3_PLAHL</name>
<dbReference type="PANTHER" id="PTHR14398:SF0">
    <property type="entry name" value="ZINC FINGER PROTEIN SWM"/>
    <property type="match status" value="1"/>
</dbReference>
<evidence type="ECO:0000256" key="1">
    <source>
        <dbReference type="ARBA" id="ARBA00022884"/>
    </source>
</evidence>
<evidence type="ECO:0000259" key="4">
    <source>
        <dbReference type="PROSITE" id="PS50102"/>
    </source>
</evidence>
<organism evidence="5 6">
    <name type="scientific">Plasmopara halstedii</name>
    <name type="common">Downy mildew of sunflower</name>
    <dbReference type="NCBI Taxonomy" id="4781"/>
    <lineage>
        <taxon>Eukaryota</taxon>
        <taxon>Sar</taxon>
        <taxon>Stramenopiles</taxon>
        <taxon>Oomycota</taxon>
        <taxon>Peronosporomycetes</taxon>
        <taxon>Peronosporales</taxon>
        <taxon>Peronosporaceae</taxon>
        <taxon>Plasmopara</taxon>
    </lineage>
</organism>
<dbReference type="CDD" id="cd12257">
    <property type="entry name" value="RRM1_RBM26_like"/>
    <property type="match status" value="1"/>
</dbReference>
<dbReference type="SUPFAM" id="SSF54928">
    <property type="entry name" value="RNA-binding domain, RBD"/>
    <property type="match status" value="1"/>
</dbReference>
<dbReference type="PANTHER" id="PTHR14398">
    <property type="entry name" value="RNA RECOGNITION RRM/RNP DOMAIN"/>
    <property type="match status" value="1"/>
</dbReference>
<dbReference type="Gene3D" id="3.30.70.330">
    <property type="match status" value="1"/>
</dbReference>
<dbReference type="InterPro" id="IPR035979">
    <property type="entry name" value="RBD_domain_sf"/>
</dbReference>
<feature type="domain" description="RRM" evidence="4">
    <location>
        <begin position="106"/>
        <end position="178"/>
    </location>
</feature>
<dbReference type="RefSeq" id="XP_024580143.1">
    <property type="nucleotide sequence ID" value="XM_024729801.1"/>
</dbReference>
<sequence length="246" mass="27059">MNGRGPYGMGHRNHPPEWGMPPQGMWPPHFPPIRGAGYPPDFEPGMYIPENGGMMPPPHMMMPHPMNGRGPFYPIGGRGSRGGRGNYHAGRIGKEGEMSEPPNAKTTLHVRHVDPKYVNMTMLSLHFSKFGNVVNVQMRPTAKCAFVQYATEEEAKKAFHSPLPVCNNRFISVKWAKHDAQSPEEIGGELTENALNGKASAPANSESNEKSAEAEKNSRETESASTASCLFFFSLVESKFLTAFSD</sequence>
<evidence type="ECO:0000256" key="3">
    <source>
        <dbReference type="SAM" id="MobiDB-lite"/>
    </source>
</evidence>
<protein>
    <submittedName>
        <fullName evidence="5">Rna recognition domain containing protein</fullName>
    </submittedName>
</protein>
<dbReference type="SMART" id="SM00360">
    <property type="entry name" value="RRM"/>
    <property type="match status" value="1"/>
</dbReference>
<feature type="compositionally biased region" description="Basic and acidic residues" evidence="3">
    <location>
        <begin position="207"/>
        <end position="222"/>
    </location>
</feature>
<dbReference type="GeneID" id="36409121"/>
<dbReference type="InterPro" id="IPR045137">
    <property type="entry name" value="RBM26/27"/>
</dbReference>
<dbReference type="InterPro" id="IPR000504">
    <property type="entry name" value="RRM_dom"/>
</dbReference>
<keyword evidence="1 2" id="KW-0694">RNA-binding</keyword>
<dbReference type="FunFam" id="3.30.70.330:FF:002286">
    <property type="match status" value="1"/>
</dbReference>
<evidence type="ECO:0000256" key="2">
    <source>
        <dbReference type="PROSITE-ProRule" id="PRU00176"/>
    </source>
</evidence>
<proteinExistence type="predicted"/>